<gene>
    <name evidence="8" type="primary">rsmB</name>
    <name evidence="8" type="ORF">ENSA7_75270</name>
</gene>
<dbReference type="CDD" id="cd02440">
    <property type="entry name" value="AdoMet_MTases"/>
    <property type="match status" value="1"/>
</dbReference>
<reference evidence="8 9" key="1">
    <citation type="submission" date="2018-03" db="EMBL/GenBank/DDBJ databases">
        <title>Draft Genome Sequences of the Obligatory Marine Myxobacteria Enhygromyxa salina SWB007.</title>
        <authorList>
            <person name="Poehlein A."/>
            <person name="Moghaddam J.A."/>
            <person name="Harms H."/>
            <person name="Alanjari M."/>
            <person name="Koenig G.M."/>
            <person name="Daniel R."/>
            <person name="Schaeberle T.F."/>
        </authorList>
    </citation>
    <scope>NUCLEOTIDE SEQUENCE [LARGE SCALE GENOMIC DNA]</scope>
    <source>
        <strain evidence="8 9">SWB007</strain>
    </source>
</reference>
<evidence type="ECO:0000256" key="3">
    <source>
        <dbReference type="ARBA" id="ARBA00022679"/>
    </source>
</evidence>
<dbReference type="AlphaFoldDB" id="A0A2S9XQS2"/>
<dbReference type="PANTHER" id="PTHR22807:SF53">
    <property type="entry name" value="RIBOSOMAL RNA SMALL SUBUNIT METHYLTRANSFERASE B-RELATED"/>
    <property type="match status" value="1"/>
</dbReference>
<protein>
    <submittedName>
        <fullName evidence="8">Ribosomal RNA small subunit methyltransferase B</fullName>
        <ecNumber evidence="8">2.1.1.176</ecNumber>
    </submittedName>
</protein>
<keyword evidence="4 6" id="KW-0949">S-adenosyl-L-methionine</keyword>
<dbReference type="Pfam" id="PF01029">
    <property type="entry name" value="NusB"/>
    <property type="match status" value="1"/>
</dbReference>
<feature type="binding site" evidence="6">
    <location>
        <position position="346"/>
    </location>
    <ligand>
        <name>S-adenosyl-L-methionine</name>
        <dbReference type="ChEBI" id="CHEBI:59789"/>
    </ligand>
</feature>
<evidence type="ECO:0000256" key="6">
    <source>
        <dbReference type="PROSITE-ProRule" id="PRU01023"/>
    </source>
</evidence>
<dbReference type="GO" id="GO:0008173">
    <property type="term" value="F:RNA methyltransferase activity"/>
    <property type="evidence" value="ECO:0007669"/>
    <property type="project" value="InterPro"/>
</dbReference>
<dbReference type="InterPro" id="IPR001678">
    <property type="entry name" value="MeTrfase_RsmB-F_NOP2_dom"/>
</dbReference>
<dbReference type="PRINTS" id="PR02008">
    <property type="entry name" value="RCMTFAMILY"/>
</dbReference>
<comment type="caution">
    <text evidence="8">The sequence shown here is derived from an EMBL/GenBank/DDBJ whole genome shotgun (WGS) entry which is preliminary data.</text>
</comment>
<dbReference type="GO" id="GO:0001510">
    <property type="term" value="P:RNA methylation"/>
    <property type="evidence" value="ECO:0007669"/>
    <property type="project" value="InterPro"/>
</dbReference>
<comment type="similarity">
    <text evidence="1 6">Belongs to the class I-like SAM-binding methyltransferase superfamily. RsmB/NOP family.</text>
</comment>
<dbReference type="Proteomes" id="UP000238823">
    <property type="component" value="Unassembled WGS sequence"/>
</dbReference>
<evidence type="ECO:0000256" key="5">
    <source>
        <dbReference type="ARBA" id="ARBA00022884"/>
    </source>
</evidence>
<dbReference type="SUPFAM" id="SSF53335">
    <property type="entry name" value="S-adenosyl-L-methionine-dependent methyltransferases"/>
    <property type="match status" value="1"/>
</dbReference>
<dbReference type="EC" id="2.1.1.176" evidence="8"/>
<feature type="active site" description="Nucleophile" evidence="6">
    <location>
        <position position="399"/>
    </location>
</feature>
<dbReference type="PROSITE" id="PS01153">
    <property type="entry name" value="NOL1_NOP2_SUN"/>
    <property type="match status" value="1"/>
</dbReference>
<comment type="caution">
    <text evidence="6">Lacks conserved residue(s) required for the propagation of feature annotation.</text>
</comment>
<dbReference type="InterPro" id="IPR023267">
    <property type="entry name" value="RCMT"/>
</dbReference>
<sequence length="448" mass="49456">MNGAKSGPSPRRVAVRILRDIEQRQGFSNRILSEQLERHPELDRRDRGLITLLVYGVLRHRGRLDKLIDSFADKPKKVKGELRMILRVAAFELVELERPLGIANAEAGKLARRIDPHGRLSGMITAILHMIDRDWPIMDVALSDGSVLDALTHRWSVPRWLAARWLDALGPEQARARAQALSVPPTVDLRVDLHRSDAGTLRELLLAEQPKLEFIDVPEPAGDQPQCLRVRGGGDLFYGPAFEAGLFSIQSLGSQQAVRALDPQPGERVLDACAGMGTKTVQIAEHMRRRGEIVAVDASGERLEVLDAGRERAELEGELKLEIIEAELPATADALAADSFDAVLLDAPCTGLGNLGRHPELRWTALESNIGDRAELQAELLRWCAGMVRPGGRLVYAVCSLEPEEGEAIVAAFCSSSEGQAFTRELTQSWTPEQHHTDGFWLARLRRG</sequence>
<accession>A0A2S9XQS2</accession>
<dbReference type="OrthoDB" id="9810297at2"/>
<dbReference type="Gene3D" id="1.10.940.10">
    <property type="entry name" value="NusB-like"/>
    <property type="match status" value="1"/>
</dbReference>
<dbReference type="Gene3D" id="3.40.50.150">
    <property type="entry name" value="Vaccinia Virus protein VP39"/>
    <property type="match status" value="1"/>
</dbReference>
<dbReference type="InterPro" id="IPR035926">
    <property type="entry name" value="NusB-like_sf"/>
</dbReference>
<dbReference type="PROSITE" id="PS51686">
    <property type="entry name" value="SAM_MT_RSMB_NOP"/>
    <property type="match status" value="1"/>
</dbReference>
<dbReference type="InterPro" id="IPR018314">
    <property type="entry name" value="RsmB/NOL1/NOP2-like_CS"/>
</dbReference>
<dbReference type="EMBL" id="PVNL01000138">
    <property type="protein sequence ID" value="PRP95213.1"/>
    <property type="molecule type" value="Genomic_DNA"/>
</dbReference>
<evidence type="ECO:0000313" key="9">
    <source>
        <dbReference type="Proteomes" id="UP000238823"/>
    </source>
</evidence>
<dbReference type="InterPro" id="IPR006027">
    <property type="entry name" value="NusB_RsmB_TIM44"/>
</dbReference>
<name>A0A2S9XQS2_9BACT</name>
<dbReference type="InterPro" id="IPR049560">
    <property type="entry name" value="MeTrfase_RsmB-F_NOP2_cat"/>
</dbReference>
<dbReference type="RefSeq" id="WP_106094290.1">
    <property type="nucleotide sequence ID" value="NZ_PVNL01000138.1"/>
</dbReference>
<evidence type="ECO:0000259" key="7">
    <source>
        <dbReference type="PROSITE" id="PS51686"/>
    </source>
</evidence>
<dbReference type="GO" id="GO:0003723">
    <property type="term" value="F:RNA binding"/>
    <property type="evidence" value="ECO:0007669"/>
    <property type="project" value="UniProtKB-UniRule"/>
</dbReference>
<keyword evidence="5 6" id="KW-0694">RNA-binding</keyword>
<dbReference type="Pfam" id="PF01189">
    <property type="entry name" value="Methyltr_RsmB-F"/>
    <property type="match status" value="1"/>
</dbReference>
<dbReference type="PANTHER" id="PTHR22807">
    <property type="entry name" value="NOP2 YEAST -RELATED NOL1/NOP2/FMU SUN DOMAIN-CONTAINING"/>
    <property type="match status" value="1"/>
</dbReference>
<evidence type="ECO:0000256" key="4">
    <source>
        <dbReference type="ARBA" id="ARBA00022691"/>
    </source>
</evidence>
<evidence type="ECO:0000256" key="1">
    <source>
        <dbReference type="ARBA" id="ARBA00007494"/>
    </source>
</evidence>
<dbReference type="GO" id="GO:0006355">
    <property type="term" value="P:regulation of DNA-templated transcription"/>
    <property type="evidence" value="ECO:0007669"/>
    <property type="project" value="InterPro"/>
</dbReference>
<evidence type="ECO:0000256" key="2">
    <source>
        <dbReference type="ARBA" id="ARBA00022603"/>
    </source>
</evidence>
<dbReference type="InterPro" id="IPR029063">
    <property type="entry name" value="SAM-dependent_MTases_sf"/>
</dbReference>
<dbReference type="SUPFAM" id="SSF48013">
    <property type="entry name" value="NusB-like"/>
    <property type="match status" value="1"/>
</dbReference>
<feature type="binding site" evidence="6">
    <location>
        <position position="297"/>
    </location>
    <ligand>
        <name>S-adenosyl-L-methionine</name>
        <dbReference type="ChEBI" id="CHEBI:59789"/>
    </ligand>
</feature>
<organism evidence="8 9">
    <name type="scientific">Enhygromyxa salina</name>
    <dbReference type="NCBI Taxonomy" id="215803"/>
    <lineage>
        <taxon>Bacteria</taxon>
        <taxon>Pseudomonadati</taxon>
        <taxon>Myxococcota</taxon>
        <taxon>Polyangia</taxon>
        <taxon>Nannocystales</taxon>
        <taxon>Nannocystaceae</taxon>
        <taxon>Enhygromyxa</taxon>
    </lineage>
</organism>
<feature type="domain" description="SAM-dependent MTase RsmB/NOP-type" evidence="7">
    <location>
        <begin position="177"/>
        <end position="448"/>
    </location>
</feature>
<keyword evidence="3 6" id="KW-0808">Transferase</keyword>
<keyword evidence="2 6" id="KW-0489">Methyltransferase</keyword>
<evidence type="ECO:0000313" key="8">
    <source>
        <dbReference type="EMBL" id="PRP95213.1"/>
    </source>
</evidence>
<proteinExistence type="inferred from homology"/>